<dbReference type="InterPro" id="IPR015813">
    <property type="entry name" value="Pyrv/PenolPyrv_kinase-like_dom"/>
</dbReference>
<dbReference type="InterPro" id="IPR040442">
    <property type="entry name" value="Pyrv_kinase-like_dom_sf"/>
</dbReference>
<dbReference type="PANTHER" id="PTHR42905:SF16">
    <property type="entry name" value="CARBOXYPHOSPHONOENOLPYRUVATE PHOSPHONOMUTASE-LIKE PROTEIN (AFU_ORTHOLOGUE AFUA_5G07230)"/>
    <property type="match status" value="1"/>
</dbReference>
<keyword evidence="2" id="KW-0456">Lyase</keyword>
<reference evidence="3" key="1">
    <citation type="journal article" date="2019" name="Int. J. Syst. Evol. Microbiol.">
        <title>The Global Catalogue of Microorganisms (GCM) 10K type strain sequencing project: providing services to taxonomists for standard genome sequencing and annotation.</title>
        <authorList>
            <consortium name="The Broad Institute Genomics Platform"/>
            <consortium name="The Broad Institute Genome Sequencing Center for Infectious Disease"/>
            <person name="Wu L."/>
            <person name="Ma J."/>
        </authorList>
    </citation>
    <scope>NUCLEOTIDE SEQUENCE [LARGE SCALE GENOMIC DNA]</scope>
    <source>
        <strain evidence="3">KCTC 52640</strain>
    </source>
</reference>
<keyword evidence="3" id="KW-1185">Reference proteome</keyword>
<dbReference type="CDD" id="cd00377">
    <property type="entry name" value="ICL_PEPM"/>
    <property type="match status" value="1"/>
</dbReference>
<dbReference type="SUPFAM" id="SSF51621">
    <property type="entry name" value="Phosphoenolpyruvate/pyruvate domain"/>
    <property type="match status" value="1"/>
</dbReference>
<dbReference type="RefSeq" id="WP_380688476.1">
    <property type="nucleotide sequence ID" value="NZ_JBHRSS010000003.1"/>
</dbReference>
<dbReference type="InterPro" id="IPR039556">
    <property type="entry name" value="ICL/PEPM"/>
</dbReference>
<keyword evidence="1" id="KW-0479">Metal-binding</keyword>
<proteinExistence type="predicted"/>
<name>A0ABV7EML8_9GAMM</name>
<dbReference type="Gene3D" id="3.20.20.60">
    <property type="entry name" value="Phosphoenolpyruvate-binding domains"/>
    <property type="match status" value="1"/>
</dbReference>
<dbReference type="PANTHER" id="PTHR42905">
    <property type="entry name" value="PHOSPHOENOLPYRUVATE CARBOXYLASE"/>
    <property type="match status" value="1"/>
</dbReference>
<dbReference type="GO" id="GO:0016829">
    <property type="term" value="F:lyase activity"/>
    <property type="evidence" value="ECO:0007669"/>
    <property type="project" value="UniProtKB-KW"/>
</dbReference>
<protein>
    <submittedName>
        <fullName evidence="2">Isocitrate lyase/phosphoenolpyruvate mutase family protein</fullName>
    </submittedName>
</protein>
<gene>
    <name evidence="2" type="ORF">ACFOSU_08625</name>
</gene>
<dbReference type="Proteomes" id="UP001595462">
    <property type="component" value="Unassembled WGS sequence"/>
</dbReference>
<evidence type="ECO:0000256" key="1">
    <source>
        <dbReference type="ARBA" id="ARBA00022723"/>
    </source>
</evidence>
<organism evidence="2 3">
    <name type="scientific">Salinisphaera aquimarina</name>
    <dbReference type="NCBI Taxonomy" id="2094031"/>
    <lineage>
        <taxon>Bacteria</taxon>
        <taxon>Pseudomonadati</taxon>
        <taxon>Pseudomonadota</taxon>
        <taxon>Gammaproteobacteria</taxon>
        <taxon>Salinisphaerales</taxon>
        <taxon>Salinisphaeraceae</taxon>
        <taxon>Salinisphaera</taxon>
    </lineage>
</organism>
<evidence type="ECO:0000313" key="3">
    <source>
        <dbReference type="Proteomes" id="UP001595462"/>
    </source>
</evidence>
<accession>A0ABV7EML8</accession>
<comment type="caution">
    <text evidence="2">The sequence shown here is derived from an EMBL/GenBank/DDBJ whole genome shotgun (WGS) entry which is preliminary data.</text>
</comment>
<dbReference type="Pfam" id="PF13714">
    <property type="entry name" value="PEP_mutase"/>
    <property type="match status" value="1"/>
</dbReference>
<dbReference type="EMBL" id="JBHRSS010000003">
    <property type="protein sequence ID" value="MFC3103955.1"/>
    <property type="molecule type" value="Genomic_DNA"/>
</dbReference>
<dbReference type="Gene3D" id="6.10.250.2750">
    <property type="match status" value="1"/>
</dbReference>
<evidence type="ECO:0000313" key="2">
    <source>
        <dbReference type="EMBL" id="MFC3103955.1"/>
    </source>
</evidence>
<sequence>MSDEHPLRDEQNGRAATLAALHRGPRILVLPNAWDVASARIFEAQGFAALGTTSAGLAWALGSADGESLGRTDMIEATRRICAGVSLPVTADIESGYGDDADAVGETVRRVIAAGAVGINLEDGTGDPDRPLRDIAGQVDCIRAARKAAVAAGIALVINARTDVYWSGVGAAGERLALTVSRTNAFREAGADCVFVPGVGDADVIRTLVQQIDGPLNVLAGPGVPAVSALEELGVARVSVGSGPVRAALGLTRRLARELRTTGCYDGFTDAAMPYADINDLMARRKSP</sequence>